<dbReference type="Gene3D" id="1.25.40.10">
    <property type="entry name" value="Tetratricopeptide repeat domain"/>
    <property type="match status" value="2"/>
</dbReference>
<dbReference type="Proteomes" id="UP000013148">
    <property type="component" value="Unassembled WGS sequence"/>
</dbReference>
<protein>
    <recommendedName>
        <fullName evidence="3">Sel1 repeat family protein</fullName>
    </recommendedName>
</protein>
<evidence type="ECO:0008006" key="3">
    <source>
        <dbReference type="Google" id="ProtNLM"/>
    </source>
</evidence>
<dbReference type="eggNOG" id="COG0790">
    <property type="taxonomic scope" value="Bacteria"/>
</dbReference>
<reference evidence="1 2" key="1">
    <citation type="submission" date="2013-02" db="EMBL/GenBank/DDBJ databases">
        <title>The Genome Sequence of Acinetobacter guillouiae NIPH 991.</title>
        <authorList>
            <consortium name="The Broad Institute Genome Sequencing Platform"/>
            <consortium name="The Broad Institute Genome Sequencing Center for Infectious Disease"/>
            <person name="Cerqueira G."/>
            <person name="Feldgarden M."/>
            <person name="Courvalin P."/>
            <person name="Perichon B."/>
            <person name="Grillot-Courvalin C."/>
            <person name="Clermont D."/>
            <person name="Rocha E."/>
            <person name="Yoon E.-J."/>
            <person name="Nemec A."/>
            <person name="Walker B."/>
            <person name="Young S.K."/>
            <person name="Zeng Q."/>
            <person name="Gargeya S."/>
            <person name="Fitzgerald M."/>
            <person name="Haas B."/>
            <person name="Abouelleil A."/>
            <person name="Alvarado L."/>
            <person name="Arachchi H.M."/>
            <person name="Berlin A.M."/>
            <person name="Chapman S.B."/>
            <person name="Dewar J."/>
            <person name="Goldberg J."/>
            <person name="Griggs A."/>
            <person name="Gujja S."/>
            <person name="Hansen M."/>
            <person name="Howarth C."/>
            <person name="Imamovic A."/>
            <person name="Larimer J."/>
            <person name="McCowan C."/>
            <person name="Murphy C."/>
            <person name="Neiman D."/>
            <person name="Pearson M."/>
            <person name="Priest M."/>
            <person name="Roberts A."/>
            <person name="Saif S."/>
            <person name="Shea T."/>
            <person name="Sisk P."/>
            <person name="Sykes S."/>
            <person name="Wortman J."/>
            <person name="Nusbaum C."/>
            <person name="Birren B."/>
        </authorList>
    </citation>
    <scope>NUCLEOTIDE SEQUENCE [LARGE SCALE GENOMIC DNA]</scope>
    <source>
        <strain evidence="1 2">NIPH 991</strain>
    </source>
</reference>
<accession>N8YE24</accession>
<dbReference type="HOGENOM" id="CLU_033886_1_0_6"/>
<dbReference type="PATRIC" id="fig|1217656.3.peg.1171"/>
<sequence>MNIRNLWRNLLKHYCRSWTGICFVPMLLACQQINTAKTINTESIDWNALQFTCSKEQNPAFDDASDALFQRARALEKANNQTNDAEMVRLYQQAAKRGHYKALLNLAGLYIHGTGVAVDEGKALDLVERAMKMQSAHAYYSMGVMLQQGIGVKKDKAADMGNRYGQAATGENIIRAFQLQPEPARSRGKTIGRQALECALSQDLANAGHALGVDYLIVEKDIPTALEYFQKAASLGSKDSLFRLYFSLDRGEHGIPKDPKHASCYDELLEQLRADPNKRFPDIDQVCPLPPLLLPH</sequence>
<gene>
    <name evidence="1" type="ORF">F964_01199</name>
</gene>
<organism evidence="1 2">
    <name type="scientific">Acinetobacter guillouiae NIPH 991</name>
    <dbReference type="NCBI Taxonomy" id="1217656"/>
    <lineage>
        <taxon>Bacteria</taxon>
        <taxon>Pseudomonadati</taxon>
        <taxon>Pseudomonadota</taxon>
        <taxon>Gammaproteobacteria</taxon>
        <taxon>Moraxellales</taxon>
        <taxon>Moraxellaceae</taxon>
        <taxon>Acinetobacter</taxon>
    </lineage>
</organism>
<dbReference type="Pfam" id="PF08238">
    <property type="entry name" value="Sel1"/>
    <property type="match status" value="4"/>
</dbReference>
<proteinExistence type="predicted"/>
<keyword evidence="2" id="KW-1185">Reference proteome</keyword>
<dbReference type="EMBL" id="APPJ01000009">
    <property type="protein sequence ID" value="ENV17888.1"/>
    <property type="molecule type" value="Genomic_DNA"/>
</dbReference>
<dbReference type="PROSITE" id="PS51257">
    <property type="entry name" value="PROKAR_LIPOPROTEIN"/>
    <property type="match status" value="1"/>
</dbReference>
<evidence type="ECO:0000313" key="2">
    <source>
        <dbReference type="Proteomes" id="UP000013148"/>
    </source>
</evidence>
<comment type="caution">
    <text evidence="1">The sequence shown here is derived from an EMBL/GenBank/DDBJ whole genome shotgun (WGS) entry which is preliminary data.</text>
</comment>
<dbReference type="PANTHER" id="PTHR43628:SF1">
    <property type="entry name" value="CHITIN SYNTHASE REGULATORY FACTOR 2-RELATED"/>
    <property type="match status" value="1"/>
</dbReference>
<name>N8YE24_ACIGI</name>
<dbReference type="AlphaFoldDB" id="N8YE24"/>
<evidence type="ECO:0000313" key="1">
    <source>
        <dbReference type="EMBL" id="ENV17888.1"/>
    </source>
</evidence>
<dbReference type="PANTHER" id="PTHR43628">
    <property type="entry name" value="ACTIVATOR OF C KINASE PROTEIN 1-RELATED"/>
    <property type="match status" value="1"/>
</dbReference>
<dbReference type="InterPro" id="IPR011990">
    <property type="entry name" value="TPR-like_helical_dom_sf"/>
</dbReference>
<dbReference type="InterPro" id="IPR052945">
    <property type="entry name" value="Mitotic_Regulator"/>
</dbReference>
<dbReference type="InterPro" id="IPR006597">
    <property type="entry name" value="Sel1-like"/>
</dbReference>
<dbReference type="SUPFAM" id="SSF81901">
    <property type="entry name" value="HCP-like"/>
    <property type="match status" value="2"/>
</dbReference>
<dbReference type="SMART" id="SM00671">
    <property type="entry name" value="SEL1"/>
    <property type="match status" value="4"/>
</dbReference>